<dbReference type="CDD" id="cd10747">
    <property type="entry name" value="DnaJ_C"/>
    <property type="match status" value="1"/>
</dbReference>
<feature type="compositionally biased region" description="Gly residues" evidence="2">
    <location>
        <begin position="111"/>
        <end position="124"/>
    </location>
</feature>
<accession>A0A8C2XWW2</accession>
<dbReference type="InterPro" id="IPR051339">
    <property type="entry name" value="DnaJ_subfamily_B"/>
</dbReference>
<dbReference type="Pfam" id="PF05676">
    <property type="entry name" value="NDUF_B7"/>
    <property type="match status" value="1"/>
</dbReference>
<dbReference type="GO" id="GO:0000122">
    <property type="term" value="P:negative regulation of transcription by RNA polymerase II"/>
    <property type="evidence" value="ECO:0007669"/>
    <property type="project" value="TreeGrafter"/>
</dbReference>
<dbReference type="InterPro" id="IPR008698">
    <property type="entry name" value="NDUB7"/>
</dbReference>
<feature type="domain" description="Chaperone DnaJ C-terminal" evidence="3">
    <location>
        <begin position="203"/>
        <end position="361"/>
    </location>
</feature>
<reference evidence="4" key="1">
    <citation type="submission" date="2019-03" db="EMBL/GenBank/DDBJ databases">
        <title>Genome sequencing and reference-guided assembly of Black Bengal Goat (Capra hircus).</title>
        <authorList>
            <person name="Siddiki A.Z."/>
            <person name="Baten A."/>
            <person name="Billah M."/>
            <person name="Alam M.A.U."/>
            <person name="Shawrob K.S.M."/>
            <person name="Saha S."/>
            <person name="Chowdhury M."/>
            <person name="Rahman A.H."/>
            <person name="Stear M."/>
            <person name="Miah G."/>
            <person name="Das G.B."/>
            <person name="Hossain M.M."/>
            <person name="Kumkum M."/>
            <person name="Islam M.S."/>
            <person name="Mollah A.M."/>
            <person name="Ahsan A."/>
            <person name="Tusar F."/>
            <person name="Khan M.K.I."/>
        </authorList>
    </citation>
    <scope>NUCLEOTIDE SEQUENCE [LARGE SCALE GENOMIC DNA]</scope>
</reference>
<dbReference type="GO" id="GO:0005739">
    <property type="term" value="C:mitochondrion"/>
    <property type="evidence" value="ECO:0007669"/>
    <property type="project" value="InterPro"/>
</dbReference>
<proteinExistence type="predicted"/>
<sequence length="378" mass="42942">MGAHLARRYLGDASVEPDPLRMPTFPPDYGFPERKEREMVATQQEMNDAQLVLQQRDYCAHYLIRFLKCKRDSFPNFLACKHEQHDWDYCEHLDDPRKREIFDRYGEEGLKGSGPSGGSSGGTNGTSFSYTFHGDPHAMFAEFFGGRNPFDNFFGQRNGEEGMDIDDPFSGFPMGMGGFTNMNFGRSRPAQEPTRKKQDPPVTHDLRVSLEEIYSGCTKKMKISHKRLNPDGKSIRNEDKILTIEVKRGWKEGTKITFPKEGDQTSNNIPADIVFVLKDKPHNIFKRDGSDVIYPARISLREALCGCTVNVPTLDGRTIPVVFKDVIRPGMRRKVPGEGLPLPKTPEKRGDLIIEFEVIFPERIPQTSRTVLEQVLPI</sequence>
<gene>
    <name evidence="4" type="primary">DNAJB1</name>
</gene>
<dbReference type="GO" id="GO:0051082">
    <property type="term" value="F:unfolded protein binding"/>
    <property type="evidence" value="ECO:0007669"/>
    <property type="project" value="InterPro"/>
</dbReference>
<dbReference type="FunFam" id="2.60.260.20:FF:000007">
    <property type="entry name" value="dnaJ homolog subfamily B member 5"/>
    <property type="match status" value="1"/>
</dbReference>
<dbReference type="Pfam" id="PF01556">
    <property type="entry name" value="DnaJ_C"/>
    <property type="match status" value="1"/>
</dbReference>
<evidence type="ECO:0000313" key="4">
    <source>
        <dbReference type="Ensembl" id="ENSCHIP00010028654.1"/>
    </source>
</evidence>
<feature type="region of interest" description="Disordered" evidence="2">
    <location>
        <begin position="107"/>
        <end position="128"/>
    </location>
</feature>
<organism evidence="4">
    <name type="scientific">Capra hircus</name>
    <name type="common">Goat</name>
    <dbReference type="NCBI Taxonomy" id="9925"/>
    <lineage>
        <taxon>Eukaryota</taxon>
        <taxon>Metazoa</taxon>
        <taxon>Chordata</taxon>
        <taxon>Craniata</taxon>
        <taxon>Vertebrata</taxon>
        <taxon>Euteleostomi</taxon>
        <taxon>Mammalia</taxon>
        <taxon>Eutheria</taxon>
        <taxon>Laurasiatheria</taxon>
        <taxon>Artiodactyla</taxon>
        <taxon>Ruminantia</taxon>
        <taxon>Pecora</taxon>
        <taxon>Bovidae</taxon>
        <taxon>Caprinae</taxon>
        <taxon>Capra</taxon>
    </lineage>
</organism>
<dbReference type="SUPFAM" id="SSF49493">
    <property type="entry name" value="HSP40/DnaJ peptide-binding domain"/>
    <property type="match status" value="2"/>
</dbReference>
<dbReference type="Ensembl" id="ENSCHIT00010040468.1">
    <property type="protein sequence ID" value="ENSCHIP00010028654.1"/>
    <property type="gene ID" value="ENSCHIG00010021379.1"/>
</dbReference>
<dbReference type="Gene3D" id="2.60.260.20">
    <property type="entry name" value="Urease metallochaperone UreE, N-terminal domain"/>
    <property type="match status" value="2"/>
</dbReference>
<evidence type="ECO:0000256" key="2">
    <source>
        <dbReference type="SAM" id="MobiDB-lite"/>
    </source>
</evidence>
<dbReference type="PANTHER" id="PTHR24078">
    <property type="entry name" value="DNAJ HOMOLOG SUBFAMILY C MEMBER"/>
    <property type="match status" value="1"/>
</dbReference>
<protein>
    <submittedName>
        <fullName evidence="4">DnaJ heat shock protein family (Hsp40) member B1</fullName>
    </submittedName>
</protein>
<reference evidence="4" key="2">
    <citation type="submission" date="2025-08" db="UniProtKB">
        <authorList>
            <consortium name="Ensembl"/>
        </authorList>
    </citation>
    <scope>IDENTIFICATION</scope>
</reference>
<dbReference type="GO" id="GO:0003714">
    <property type="term" value="F:transcription corepressor activity"/>
    <property type="evidence" value="ECO:0007669"/>
    <property type="project" value="TreeGrafter"/>
</dbReference>
<dbReference type="InterPro" id="IPR008971">
    <property type="entry name" value="HSP40/DnaJ_pept-bd"/>
</dbReference>
<dbReference type="InterPro" id="IPR002939">
    <property type="entry name" value="DnaJ_C"/>
</dbReference>
<evidence type="ECO:0000256" key="1">
    <source>
        <dbReference type="ARBA" id="ARBA00023186"/>
    </source>
</evidence>
<dbReference type="GO" id="GO:0006457">
    <property type="term" value="P:protein folding"/>
    <property type="evidence" value="ECO:0007669"/>
    <property type="project" value="InterPro"/>
</dbReference>
<dbReference type="GO" id="GO:0005829">
    <property type="term" value="C:cytosol"/>
    <property type="evidence" value="ECO:0007669"/>
    <property type="project" value="TreeGrafter"/>
</dbReference>
<dbReference type="GO" id="GO:0030544">
    <property type="term" value="F:Hsp70 protein binding"/>
    <property type="evidence" value="ECO:0007669"/>
    <property type="project" value="TreeGrafter"/>
</dbReference>
<dbReference type="AlphaFoldDB" id="A0A8C2XWW2"/>
<evidence type="ECO:0000259" key="3">
    <source>
        <dbReference type="Pfam" id="PF01556"/>
    </source>
</evidence>
<name>A0A8C2XWW2_CAPHI</name>
<dbReference type="PANTHER" id="PTHR24078:SF568">
    <property type="entry name" value="DNAJ HOMOLOG SUBFAMILY B MEMBER 1"/>
    <property type="match status" value="1"/>
</dbReference>
<keyword evidence="1" id="KW-0143">Chaperone</keyword>
<dbReference type="FunFam" id="2.60.260.20:FF:000002">
    <property type="entry name" value="Dnaj homolog subfamily b member"/>
    <property type="match status" value="1"/>
</dbReference>